<accession>A0A6I4I759</accession>
<feature type="domain" description="Phospholipid/glycerol acyltransferase" evidence="1">
    <location>
        <begin position="42"/>
        <end position="158"/>
    </location>
</feature>
<comment type="caution">
    <text evidence="2">The sequence shown here is derived from an EMBL/GenBank/DDBJ whole genome shotgun (WGS) entry which is preliminary data.</text>
</comment>
<dbReference type="InterPro" id="IPR002123">
    <property type="entry name" value="Plipid/glycerol_acylTrfase"/>
</dbReference>
<dbReference type="SUPFAM" id="SSF69593">
    <property type="entry name" value="Glycerol-3-phosphate (1)-acyltransferase"/>
    <property type="match status" value="1"/>
</dbReference>
<dbReference type="RefSeq" id="WP_157540490.1">
    <property type="nucleotide sequence ID" value="NZ_WQLA01000002.1"/>
</dbReference>
<gene>
    <name evidence="2" type="ORF">GO816_06235</name>
</gene>
<dbReference type="OrthoDB" id="152799at2"/>
<dbReference type="GO" id="GO:0016746">
    <property type="term" value="F:acyltransferase activity"/>
    <property type="evidence" value="ECO:0007669"/>
    <property type="project" value="UniProtKB-KW"/>
</dbReference>
<sequence>MIPARRVNLFSNWFARYMRYRMYKAFNRVVVLPFEPKPGHSVLLLCNHFSWWDGFFGNYLAYYHLKRKLYIMMQHDHLEKRMLFNLFGGFSIEKGTREMLKSLHYAADLLNTPENLVVVFPQGELVSNHATSISIEKGIERLIKHVKGPCQIVYSCVLIDYFESLKPSAFIHLFDCGVAGEIPFNQLVENINTFHKQALANQVNVEH</sequence>
<keyword evidence="2" id="KW-0808">Transferase</keyword>
<evidence type="ECO:0000259" key="1">
    <source>
        <dbReference type="SMART" id="SM00563"/>
    </source>
</evidence>
<name>A0A6I4I759_9SPHI</name>
<dbReference type="EMBL" id="WQLA01000002">
    <property type="protein sequence ID" value="MVN90717.1"/>
    <property type="molecule type" value="Genomic_DNA"/>
</dbReference>
<keyword evidence="3" id="KW-1185">Reference proteome</keyword>
<evidence type="ECO:0000313" key="2">
    <source>
        <dbReference type="EMBL" id="MVN90717.1"/>
    </source>
</evidence>
<dbReference type="AlphaFoldDB" id="A0A6I4I759"/>
<organism evidence="2 3">
    <name type="scientific">Mucilaginibacter aquatilis</name>
    <dbReference type="NCBI Taxonomy" id="1517760"/>
    <lineage>
        <taxon>Bacteria</taxon>
        <taxon>Pseudomonadati</taxon>
        <taxon>Bacteroidota</taxon>
        <taxon>Sphingobacteriia</taxon>
        <taxon>Sphingobacteriales</taxon>
        <taxon>Sphingobacteriaceae</taxon>
        <taxon>Mucilaginibacter</taxon>
    </lineage>
</organism>
<protein>
    <submittedName>
        <fullName evidence="2">Glycerol acyltransferase</fullName>
    </submittedName>
</protein>
<evidence type="ECO:0000313" key="3">
    <source>
        <dbReference type="Proteomes" id="UP000434850"/>
    </source>
</evidence>
<keyword evidence="2" id="KW-0012">Acyltransferase</keyword>
<dbReference type="CDD" id="cd06551">
    <property type="entry name" value="LPLAT"/>
    <property type="match status" value="1"/>
</dbReference>
<dbReference type="Proteomes" id="UP000434850">
    <property type="component" value="Unassembled WGS sequence"/>
</dbReference>
<dbReference type="SMART" id="SM00563">
    <property type="entry name" value="PlsC"/>
    <property type="match status" value="1"/>
</dbReference>
<reference evidence="2 3" key="1">
    <citation type="submission" date="2019-12" db="EMBL/GenBank/DDBJ databases">
        <title>Mucilaginibacter sp. HME9299 genome sequencing and assembly.</title>
        <authorList>
            <person name="Kang H."/>
            <person name="Kim H."/>
            <person name="Joh K."/>
        </authorList>
    </citation>
    <scope>NUCLEOTIDE SEQUENCE [LARGE SCALE GENOMIC DNA]</scope>
    <source>
        <strain evidence="2 3">HME9299</strain>
    </source>
</reference>
<proteinExistence type="predicted"/>
<dbReference type="Pfam" id="PF01553">
    <property type="entry name" value="Acyltransferase"/>
    <property type="match status" value="1"/>
</dbReference>